<organism evidence="2 3">
    <name type="scientific">Stephanodiscus triporus</name>
    <dbReference type="NCBI Taxonomy" id="2934178"/>
    <lineage>
        <taxon>Eukaryota</taxon>
        <taxon>Sar</taxon>
        <taxon>Stramenopiles</taxon>
        <taxon>Ochrophyta</taxon>
        <taxon>Bacillariophyta</taxon>
        <taxon>Coscinodiscophyceae</taxon>
        <taxon>Thalassiosirophycidae</taxon>
        <taxon>Stephanodiscales</taxon>
        <taxon>Stephanodiscaceae</taxon>
        <taxon>Stephanodiscus</taxon>
    </lineage>
</organism>
<dbReference type="PANTHER" id="PTHR22746:SF10">
    <property type="entry name" value="GUANINE NUCLEOTIDE EXCHANGE FACTOR SUBUNIT RIC1"/>
    <property type="match status" value="1"/>
</dbReference>
<feature type="region of interest" description="Disordered" evidence="1">
    <location>
        <begin position="81"/>
        <end position="110"/>
    </location>
</feature>
<feature type="compositionally biased region" description="Polar residues" evidence="1">
    <location>
        <begin position="85"/>
        <end position="97"/>
    </location>
</feature>
<comment type="caution">
    <text evidence="2">The sequence shown here is derived from an EMBL/GenBank/DDBJ whole genome shotgun (WGS) entry which is preliminary data.</text>
</comment>
<feature type="compositionally biased region" description="Low complexity" evidence="1">
    <location>
        <begin position="1570"/>
        <end position="1580"/>
    </location>
</feature>
<dbReference type="PANTHER" id="PTHR22746">
    <property type="entry name" value="RAB6A-GEF COMPLEX PARTNER PROTEIN 1"/>
    <property type="match status" value="1"/>
</dbReference>
<accession>A0ABD3P360</accession>
<feature type="region of interest" description="Disordered" evidence="1">
    <location>
        <begin position="1548"/>
        <end position="1581"/>
    </location>
</feature>
<feature type="region of interest" description="Disordered" evidence="1">
    <location>
        <begin position="282"/>
        <end position="302"/>
    </location>
</feature>
<evidence type="ECO:0000313" key="2">
    <source>
        <dbReference type="EMBL" id="KAL3781878.1"/>
    </source>
</evidence>
<proteinExistence type="predicted"/>
<evidence type="ECO:0000256" key="1">
    <source>
        <dbReference type="SAM" id="MobiDB-lite"/>
    </source>
</evidence>
<feature type="region of interest" description="Disordered" evidence="1">
    <location>
        <begin position="1"/>
        <end position="30"/>
    </location>
</feature>
<evidence type="ECO:0000313" key="3">
    <source>
        <dbReference type="Proteomes" id="UP001530315"/>
    </source>
</evidence>
<dbReference type="Proteomes" id="UP001530315">
    <property type="component" value="Unassembled WGS sequence"/>
</dbReference>
<name>A0ABD3P360_9STRA</name>
<feature type="compositionally biased region" description="Low complexity" evidence="1">
    <location>
        <begin position="292"/>
        <end position="302"/>
    </location>
</feature>
<protein>
    <submittedName>
        <fullName evidence="2">Uncharacterized protein</fullName>
    </submittedName>
</protein>
<dbReference type="EMBL" id="JALLAZ020001046">
    <property type="protein sequence ID" value="KAL3781878.1"/>
    <property type="molecule type" value="Genomic_DNA"/>
</dbReference>
<sequence>MTFPIAVGTGPRHSSSRPFPHATSRRERSDGIEVQDHGVIMAMGTNDDQTLTVTMFISYHFVVLAPDAIDSASETIDPCDIESRGQYSENNHPSTSEMGELNGHDTDNRSSVENVDTQFHVIAELRVQITPTTSPFVSNMDAMSRETKSRVPLGTMRERRRPMPSCAAYTPNASIEFSSNDRYLACLIPLPISHELVLSSEYDHGGVILQSHDKKYAPISTIVIFRIQTKVISSQQQLQQRKNLHLPAFPDYIVESTIGGDRTENELENDATKMVDSVEMREMSSQQTFPGSTSTLSSSRRSATSYEAHLPKIVRDLRPPNELCPHLGKLNVAISNRLFVRKLSRGSSDSGPVQPPTLKCATSMCNVPSDHYRGKTSSASSLLLVGTIDGRLLLVDFSLARVRSVALESTTGVTIDDCENEELNYHTTEKSCHNAEQNHHVAGRSGYSCNAIIHVSQITPTQWKSLDIYGEEQGSQTKGRVSTVLRDGSVNIYTTSFVAPSVFNADSLPDDRLQKRDDLSNSSDRYHGERNNWSKHTGLEMRIHLLATYNAPKLGLDTSLSRLRYARARWISPLFLSLLTRSSYLDDDFLLGRCSSTCLMQSEMVVAQVWCVAEVMPLDQVSQTEYIGPDVGWEFNAGANIVLASELKMPCGDSLNELIHGTFSLSQTTLSPLDGSRCKESFPDFEKSVVFTECSRGMSILHHRSTDCLVINSQVVTCTSSSSNGDGLRVRPFCLIWDWKRNVPGLTLASCKSYRLHQHDVDAGTHHIHSLYSWFQVGDDESNGLCAVHIYEHILCRKICRAVKHIFSLSTLSPKNNTEGCLSVNEPSALLLHSDSVTFPFLSRPTNTPDVSLKWEESHVPPTYVASNGPCKIAAIGKDYGRSIAVAASRGLCVLDLSRLPQIESGRLDLASQSPRWKLFSNVNDEHRFRVVGMTWWECNNDDFLLAVVQYATTDTLQLVCWSRKSIGFGSQLLTESTAKEEGKNDNASEYGVSLPPGFRVHSMSMIRDPINASPGGRSTSSNRALLLLAYVSFDEGVSCCVNYALYQLQATSPQRKYELVLARKSAHGSIPLQLGTSPDFSAAESVIGIFLAGGSFLFDLDKSHIPPFQDASYDAIAVIGIMTIFQGLVAVCVNQTEPILYRPSLLGNSRDSRHLIVSYWLSCTISSRYGSRIAWNIVQNDGNVYCWSVPCRNAENLGRFDVEKNTPGVQCSDFLPGLEKHFILGEICCLGSSTFWMNGATTSEREIAMGPFSTLSYASTLYAGQRSRRNSSISDPAATNSFHVTDCIVAPPPFTPFLFVSFLTLSSKSLSTDYCQLVSCVDQGNPESLYAESNHELAIKSIKSTMRQQVHGLGSTSSVLRLITLKVVELLDDSKTVNNVSVGSVVPDHTINDKMLLLQKWKVGKAILSEIVAFVNEMYDALGFATFFLSVGRQLEPHQFDLIFPLPALSLAPNSPPLHTVEDLFSLSCECGSLATALSALPLFSSHKESVRMVTKLIYHCLIKIEENFQSCSSHTAITSGEDESYLHQLFWFGVKLEDAINIEKSYEEDMEEDKSSSACESKEEELSFDSSQSSGDSSYTADDDYTLDTFSSEDSHRVSFLSPCQSPHRKPRNGFVKRVAQRLFPLYGSTVIPDSPNEDAVKEAASSFSSIKGIPRYGVFPSVAGAVCLFIGRAIFDEADNENGVSYGWKAVSAVAHLLQGDRESVAITSASMENAKRISRMLTVEDFLAIVAASDKGCATEMKDLSIFVPGILVNLSSSCRRQIHSEVLGTLFNLILLLLLRYDVCHDVQLSRTTLFAVGIVSGHLSGRIGELLDLSEKCDVNDIYSVYADLVR</sequence>
<reference evidence="2 3" key="1">
    <citation type="submission" date="2024-10" db="EMBL/GenBank/DDBJ databases">
        <title>Updated reference genomes for cyclostephanoid diatoms.</title>
        <authorList>
            <person name="Roberts W.R."/>
            <person name="Alverson A.J."/>
        </authorList>
    </citation>
    <scope>NUCLEOTIDE SEQUENCE [LARGE SCALE GENOMIC DNA]</scope>
    <source>
        <strain evidence="2 3">AJA276-08</strain>
    </source>
</reference>
<dbReference type="InterPro" id="IPR040096">
    <property type="entry name" value="Ric1"/>
</dbReference>
<gene>
    <name evidence="2" type="ORF">ACHAW5_007257</name>
</gene>
<keyword evidence="3" id="KW-1185">Reference proteome</keyword>